<keyword evidence="3" id="KW-0812">Transmembrane</keyword>
<dbReference type="Pfam" id="PF08356">
    <property type="entry name" value="EF_assoc_2"/>
    <property type="match status" value="1"/>
</dbReference>
<dbReference type="PRINTS" id="PR00449">
    <property type="entry name" value="RASTRNSFRMNG"/>
</dbReference>
<evidence type="ECO:0000256" key="3">
    <source>
        <dbReference type="ARBA" id="ARBA00022692"/>
    </source>
</evidence>
<dbReference type="InterPro" id="IPR001806">
    <property type="entry name" value="Small_GTPase"/>
</dbReference>
<evidence type="ECO:0000256" key="5">
    <source>
        <dbReference type="ARBA" id="ARBA00022737"/>
    </source>
</evidence>
<proteinExistence type="inferred from homology"/>
<dbReference type="InterPro" id="IPR013567">
    <property type="entry name" value="EF_hand_assoc_2"/>
</dbReference>
<dbReference type="SUPFAM" id="SSF52540">
    <property type="entry name" value="P-loop containing nucleoside triphosphate hydrolases"/>
    <property type="match status" value="1"/>
</dbReference>
<keyword evidence="14" id="KW-1185">Reference proteome</keyword>
<dbReference type="PROSITE" id="PS51419">
    <property type="entry name" value="RAB"/>
    <property type="match status" value="1"/>
</dbReference>
<dbReference type="InterPro" id="IPR027417">
    <property type="entry name" value="P-loop_NTPase"/>
</dbReference>
<evidence type="ECO:0000256" key="9">
    <source>
        <dbReference type="ARBA" id="ARBA00023128"/>
    </source>
</evidence>
<feature type="domain" description="Mitochondrial Rho GTPase 1/3 EF hand associated type-1" evidence="11">
    <location>
        <begin position="372"/>
        <end position="420"/>
    </location>
</feature>
<evidence type="ECO:0000256" key="6">
    <source>
        <dbReference type="ARBA" id="ARBA00022787"/>
    </source>
</evidence>
<evidence type="ECO:0000256" key="2">
    <source>
        <dbReference type="ARBA" id="ARBA00007981"/>
    </source>
</evidence>
<keyword evidence="10" id="KW-0472">Membrane</keyword>
<feature type="domain" description="EF hand associated type-2" evidence="12">
    <location>
        <begin position="228"/>
        <end position="293"/>
    </location>
</feature>
<reference evidence="13" key="1">
    <citation type="journal article" date="2022" name="bioRxiv">
        <title>Genomics of Preaxostyla Flagellates Illuminates Evolutionary Transitions and the Path Towards Mitochondrial Loss.</title>
        <authorList>
            <person name="Novak L.V.F."/>
            <person name="Treitli S.C."/>
            <person name="Pyrih J."/>
            <person name="Halakuc P."/>
            <person name="Pipaliya S.V."/>
            <person name="Vacek V."/>
            <person name="Brzon O."/>
            <person name="Soukal P."/>
            <person name="Eme L."/>
            <person name="Dacks J.B."/>
            <person name="Karnkowska A."/>
            <person name="Elias M."/>
            <person name="Hampl V."/>
        </authorList>
    </citation>
    <scope>NUCLEOTIDE SEQUENCE</scope>
    <source>
        <strain evidence="13">RCP-MX</strain>
    </source>
</reference>
<dbReference type="InterPro" id="IPR018247">
    <property type="entry name" value="EF_Hand_1_Ca_BS"/>
</dbReference>
<evidence type="ECO:0000259" key="12">
    <source>
        <dbReference type="Pfam" id="PF08356"/>
    </source>
</evidence>
<keyword evidence="4" id="KW-0479">Metal-binding</keyword>
<dbReference type="Gene3D" id="1.10.238.10">
    <property type="entry name" value="EF-hand"/>
    <property type="match status" value="2"/>
</dbReference>
<dbReference type="Pfam" id="PF08355">
    <property type="entry name" value="EF_assoc_1"/>
    <property type="match status" value="1"/>
</dbReference>
<evidence type="ECO:0000256" key="7">
    <source>
        <dbReference type="ARBA" id="ARBA00022837"/>
    </source>
</evidence>
<evidence type="ECO:0000313" key="13">
    <source>
        <dbReference type="EMBL" id="KAJ4460972.1"/>
    </source>
</evidence>
<dbReference type="Proteomes" id="UP001141327">
    <property type="component" value="Unassembled WGS sequence"/>
</dbReference>
<evidence type="ECO:0000256" key="10">
    <source>
        <dbReference type="ARBA" id="ARBA00023136"/>
    </source>
</evidence>
<dbReference type="SUPFAM" id="SSF47473">
    <property type="entry name" value="EF-hand"/>
    <property type="match status" value="1"/>
</dbReference>
<comment type="similarity">
    <text evidence="2">Belongs to the mitochondrial Rho GTPase family.</text>
</comment>
<evidence type="ECO:0000313" key="14">
    <source>
        <dbReference type="Proteomes" id="UP001141327"/>
    </source>
</evidence>
<dbReference type="InterPro" id="IPR011992">
    <property type="entry name" value="EF-hand-dom_pair"/>
</dbReference>
<dbReference type="SMART" id="SM00174">
    <property type="entry name" value="RHO"/>
    <property type="match status" value="1"/>
</dbReference>
<dbReference type="EMBL" id="JAPMOS010000010">
    <property type="protein sequence ID" value="KAJ4460972.1"/>
    <property type="molecule type" value="Genomic_DNA"/>
</dbReference>
<evidence type="ECO:0000259" key="11">
    <source>
        <dbReference type="Pfam" id="PF08355"/>
    </source>
</evidence>
<organism evidence="13 14">
    <name type="scientific">Paratrimastix pyriformis</name>
    <dbReference type="NCBI Taxonomy" id="342808"/>
    <lineage>
        <taxon>Eukaryota</taxon>
        <taxon>Metamonada</taxon>
        <taxon>Preaxostyla</taxon>
        <taxon>Paratrimastigidae</taxon>
        <taxon>Paratrimastix</taxon>
    </lineage>
</organism>
<keyword evidence="7" id="KW-0106">Calcium</keyword>
<evidence type="ECO:0000256" key="4">
    <source>
        <dbReference type="ARBA" id="ARBA00022723"/>
    </source>
</evidence>
<keyword evidence="8" id="KW-1133">Transmembrane helix</keyword>
<protein>
    <submittedName>
        <fullName evidence="13">Mitochondrial Rho GTPase 1</fullName>
    </submittedName>
</protein>
<keyword evidence="5" id="KW-0677">Repeat</keyword>
<gene>
    <name evidence="13" type="ORF">PAPYR_2826</name>
</gene>
<comment type="caution">
    <text evidence="13">The sequence shown here is derived from an EMBL/GenBank/DDBJ whole genome shotgun (WGS) entry which is preliminary data.</text>
</comment>
<keyword evidence="6" id="KW-1000">Mitochondrion outer membrane</keyword>
<evidence type="ECO:0000256" key="8">
    <source>
        <dbReference type="ARBA" id="ARBA00022989"/>
    </source>
</evidence>
<dbReference type="PROSITE" id="PS00018">
    <property type="entry name" value="EF_HAND_1"/>
    <property type="match status" value="1"/>
</dbReference>
<dbReference type="Pfam" id="PF00071">
    <property type="entry name" value="Ras"/>
    <property type="match status" value="1"/>
</dbReference>
<dbReference type="InterPro" id="IPR013566">
    <property type="entry name" value="EF_hand_assoc_1"/>
</dbReference>
<comment type="subcellular location">
    <subcellularLocation>
        <location evidence="1">Mitochondrion outer membrane</location>
        <topology evidence="1">Single-pass type IV membrane protein</topology>
    </subcellularLocation>
</comment>
<keyword evidence="9" id="KW-0496">Mitochondrion</keyword>
<evidence type="ECO:0000256" key="1">
    <source>
        <dbReference type="ARBA" id="ARBA00004200"/>
    </source>
</evidence>
<name>A0ABQ8UR30_9EUKA</name>
<dbReference type="PANTHER" id="PTHR46819:SF1">
    <property type="entry name" value="EF-HAND CALCIUM-BINDING DOMAIN-CONTAINING PROTEIN 7"/>
    <property type="match status" value="1"/>
</dbReference>
<accession>A0ABQ8UR30</accession>
<dbReference type="PANTHER" id="PTHR46819">
    <property type="entry name" value="EF-HAND CALCIUM-BINDING DOMAIN-CONTAINING PROTEIN 7"/>
    <property type="match status" value="1"/>
</dbReference>
<dbReference type="InterPro" id="IPR052266">
    <property type="entry name" value="Miro-EF-hand_domain"/>
</dbReference>
<dbReference type="Gene3D" id="3.40.50.300">
    <property type="entry name" value="P-loop containing nucleotide triphosphate hydrolases"/>
    <property type="match status" value="1"/>
</dbReference>
<sequence>MSEHKKPFRIVLVGDAGVGKSAFIARLVFNASQSPVLFPPVQLPIPLCLDESTPTILVDTSASEETEARQQTDEALESASAAVIMFAADQPASLEHVRSRWVPRVRAAAKGRRYPIPLVIICNKGELRTPQMPSMEDQMVPILRDISEIETCLEVSVKEGHNIQEACMFAQKAVICPTAPLFDADHQQLTPECTCALHRLFSLCDRDGDGILSDYELNEFQKKCFDAPLTEEEIGNIKGMLRQSELTEAIRDNGLTIPGFVYLHLLFIMKGRVEAVWQVLRSFDYDERLMLKSCVADLTPSPKSSHETRLRARLKAAMKPGDVLELTDEALDFLTRLFRGHDKGRGFLTTDDLEQIFLGDPSNPWAMLRPAFPRCTRTVDGDITLDGWLALWSGTAALDPPTAGLHLAYLCYPKPIPSAFEIRTVCDGRGVIRNEKHVRPLAPSISSCMA</sequence>